<gene>
    <name evidence="1" type="ORF">NUW54_g6485</name>
</gene>
<accession>A0ACC1PT42</accession>
<keyword evidence="2" id="KW-1185">Reference proteome</keyword>
<dbReference type="Proteomes" id="UP001144978">
    <property type="component" value="Unassembled WGS sequence"/>
</dbReference>
<dbReference type="EMBL" id="JANSHE010001733">
    <property type="protein sequence ID" value="KAJ3001346.1"/>
    <property type="molecule type" value="Genomic_DNA"/>
</dbReference>
<reference evidence="1" key="1">
    <citation type="submission" date="2022-08" db="EMBL/GenBank/DDBJ databases">
        <title>Genome Sequence of Pycnoporus sanguineus.</title>
        <authorList>
            <person name="Buettner E."/>
        </authorList>
    </citation>
    <scope>NUCLEOTIDE SEQUENCE</scope>
    <source>
        <strain evidence="1">CG-C14</strain>
    </source>
</reference>
<sequence length="304" mass="34222">MPVLTRHSTVRHCYRSTMLKASGEIPSTIQGYIDPWGGSGSCRILSIRPVAWPPSWHRPAVLRTYPHISVPHRTIHLAAMIRDDSSILTSSESVRELAQANQVDTSSARWAGWRAAVLRAAETEMRFVEPKRQEIWSIVYQSPTAKLELSLHPKQPEWRLFAFPEEHEPANAEIRKVLNLPVGRFVCNDGLFSGRWEFALPTIAKIDITIEGSSELVPAWEQKLGLQGDEFRNKVVHAQLDVQVPEEHRALFDRDISGTYTLIDKCGTANSALHKRTQTEADGNLPPIFLLLDPTRCGRAEPGR</sequence>
<evidence type="ECO:0000313" key="2">
    <source>
        <dbReference type="Proteomes" id="UP001144978"/>
    </source>
</evidence>
<name>A0ACC1PT42_9APHY</name>
<proteinExistence type="predicted"/>
<organism evidence="1 2">
    <name type="scientific">Trametes sanguinea</name>
    <dbReference type="NCBI Taxonomy" id="158606"/>
    <lineage>
        <taxon>Eukaryota</taxon>
        <taxon>Fungi</taxon>
        <taxon>Dikarya</taxon>
        <taxon>Basidiomycota</taxon>
        <taxon>Agaricomycotina</taxon>
        <taxon>Agaricomycetes</taxon>
        <taxon>Polyporales</taxon>
        <taxon>Polyporaceae</taxon>
        <taxon>Trametes</taxon>
    </lineage>
</organism>
<comment type="caution">
    <text evidence="1">The sequence shown here is derived from an EMBL/GenBank/DDBJ whole genome shotgun (WGS) entry which is preliminary data.</text>
</comment>
<protein>
    <submittedName>
        <fullName evidence="1">Uncharacterized protein</fullName>
    </submittedName>
</protein>
<evidence type="ECO:0000313" key="1">
    <source>
        <dbReference type="EMBL" id="KAJ3001346.1"/>
    </source>
</evidence>